<accession>A0A926VIX8</accession>
<keyword evidence="4" id="KW-1185">Reference proteome</keyword>
<feature type="transmembrane region" description="Helical" evidence="1">
    <location>
        <begin position="758"/>
        <end position="776"/>
    </location>
</feature>
<protein>
    <submittedName>
        <fullName evidence="3">CHASE2 domain-containing protein</fullName>
    </submittedName>
</protein>
<comment type="caution">
    <text evidence="3">The sequence shown here is derived from an EMBL/GenBank/DDBJ whole genome shotgun (WGS) entry which is preliminary data.</text>
</comment>
<organism evidence="3 4">
    <name type="scientific">Aerosakkonema funiforme FACHB-1375</name>
    <dbReference type="NCBI Taxonomy" id="2949571"/>
    <lineage>
        <taxon>Bacteria</taxon>
        <taxon>Bacillati</taxon>
        <taxon>Cyanobacteriota</taxon>
        <taxon>Cyanophyceae</taxon>
        <taxon>Oscillatoriophycideae</taxon>
        <taxon>Aerosakkonematales</taxon>
        <taxon>Aerosakkonemataceae</taxon>
        <taxon>Aerosakkonema</taxon>
    </lineage>
</organism>
<dbReference type="RefSeq" id="WP_190471134.1">
    <property type="nucleotide sequence ID" value="NZ_JACJPW010000087.1"/>
</dbReference>
<reference evidence="3" key="1">
    <citation type="journal article" date="2015" name="ISME J.">
        <title>Draft Genome Sequence of Streptomyces incarnatus NRRL8089, which Produces the Nucleoside Antibiotic Sinefungin.</title>
        <authorList>
            <person name="Oshima K."/>
            <person name="Hattori M."/>
            <person name="Shimizu H."/>
            <person name="Fukuda K."/>
            <person name="Nemoto M."/>
            <person name="Inagaki K."/>
            <person name="Tamura T."/>
        </authorList>
    </citation>
    <scope>NUCLEOTIDE SEQUENCE</scope>
    <source>
        <strain evidence="3">FACHB-1375</strain>
    </source>
</reference>
<keyword evidence="1" id="KW-0472">Membrane</keyword>
<feature type="domain" description="CHASE2" evidence="2">
    <location>
        <begin position="409"/>
        <end position="722"/>
    </location>
</feature>
<keyword evidence="1" id="KW-1133">Transmembrane helix</keyword>
<dbReference type="InterPro" id="IPR024983">
    <property type="entry name" value="CHAT_dom"/>
</dbReference>
<reference evidence="3" key="2">
    <citation type="submission" date="2020-08" db="EMBL/GenBank/DDBJ databases">
        <authorList>
            <person name="Chen M."/>
            <person name="Teng W."/>
            <person name="Zhao L."/>
            <person name="Hu C."/>
            <person name="Zhou Y."/>
            <person name="Han B."/>
            <person name="Song L."/>
            <person name="Shu W."/>
        </authorList>
    </citation>
    <scope>NUCLEOTIDE SEQUENCE</scope>
    <source>
        <strain evidence="3">FACHB-1375</strain>
    </source>
</reference>
<gene>
    <name evidence="3" type="ORF">H6G03_26330</name>
</gene>
<dbReference type="AlphaFoldDB" id="A0A926VIX8"/>
<dbReference type="InterPro" id="IPR007890">
    <property type="entry name" value="CHASE2"/>
</dbReference>
<dbReference type="SMART" id="SM01080">
    <property type="entry name" value="CHASE2"/>
    <property type="match status" value="1"/>
</dbReference>
<dbReference type="EMBL" id="JACJPW010000087">
    <property type="protein sequence ID" value="MBD2184545.1"/>
    <property type="molecule type" value="Genomic_DNA"/>
</dbReference>
<evidence type="ECO:0000313" key="4">
    <source>
        <dbReference type="Proteomes" id="UP000641646"/>
    </source>
</evidence>
<dbReference type="Pfam" id="PF05226">
    <property type="entry name" value="CHASE2"/>
    <property type="match status" value="1"/>
</dbReference>
<proteinExistence type="predicted"/>
<feature type="transmembrane region" description="Helical" evidence="1">
    <location>
        <begin position="729"/>
        <end position="752"/>
    </location>
</feature>
<evidence type="ECO:0000313" key="3">
    <source>
        <dbReference type="EMBL" id="MBD2184545.1"/>
    </source>
</evidence>
<evidence type="ECO:0000259" key="2">
    <source>
        <dbReference type="SMART" id="SM01080"/>
    </source>
</evidence>
<sequence>MSKLVIFRIGKGNFQSEGFPVILQIGEEGDRPFLEITGELPPAPEIAEDYDDWQSIYWRLDRVRSLNAPDGQVTNFSTIEECNNAAEPIITQLNNWLNSPKFRSIRERLIEEVKPSDTVRVLLQTEEMRLQRLPWHLWDFFTRRPNAELAISLPDYQRINQVYPSKNKVNILAILGNSTNIDIGSDEESLQNTPDAAVTFLPEPQRKDINDKLWEQSWDILFFAGHSRTEGNKGRIFINETDSLTISQLRNALTKAIAAGLRIAIFNSCDGLGLARELADLHIPQLIVMREPVPDKVAQEFLQYFLQEYSKGESLYLSVRKARERLQGLENKFPCASWLPVIYQNPAQIPPTWQQLRDGIESDRAIPSINIESKPLKPHPLTRIFTHPILVASVAITALVLGVRQMGWLQTQELKAYDQMIRLQPDDGPDRRLLVITVDKTDLQYQDRMGMERRGSLADAALNQVLKKLEPLQPRVIGLDIYRDFPVRRDQPELAKRLRETNNFIAVCKVNEPPRDKEGYQPPPEVPKERLGFSDVIKDNDGILRRYLWSMNFNDSSPCRTEFSLSFQLALYYLVTEGIEPQFNYDEKYLQLGKVRLKRLEPDSEGYRGLDNRGYQILLNYRSQKIAKQVSLRDVLTGNFNPNFVKNRIVIIGVTVPDEDNHYTPYSLSLRSDRATKGVFIQAQMVSQIISAVLDGRPLLGVWPFWGDALWIWGWSLVGGAIAWRIRGILSLGLVLIVAIVTLYGVCFFLFIQGSWVPLVPSCLALILTGASIVTYSRSQLRRSHFISKLPPPSL</sequence>
<name>A0A926VIX8_9CYAN</name>
<evidence type="ECO:0000256" key="1">
    <source>
        <dbReference type="SAM" id="Phobius"/>
    </source>
</evidence>
<keyword evidence="1" id="KW-0812">Transmembrane</keyword>
<dbReference type="Pfam" id="PF12770">
    <property type="entry name" value="CHAT"/>
    <property type="match status" value="1"/>
</dbReference>
<dbReference type="Proteomes" id="UP000641646">
    <property type="component" value="Unassembled WGS sequence"/>
</dbReference>